<evidence type="ECO:0000313" key="4">
    <source>
        <dbReference type="Proteomes" id="UP000824890"/>
    </source>
</evidence>
<feature type="transmembrane region" description="Helical" evidence="2">
    <location>
        <begin position="107"/>
        <end position="130"/>
    </location>
</feature>
<evidence type="ECO:0000256" key="2">
    <source>
        <dbReference type="SAM" id="Phobius"/>
    </source>
</evidence>
<keyword evidence="2" id="KW-0812">Transmembrane</keyword>
<gene>
    <name evidence="3" type="ORF">HID58_040789</name>
</gene>
<accession>A0ABQ8B919</accession>
<evidence type="ECO:0000256" key="1">
    <source>
        <dbReference type="SAM" id="MobiDB-lite"/>
    </source>
</evidence>
<evidence type="ECO:0000313" key="3">
    <source>
        <dbReference type="EMBL" id="KAH0901286.1"/>
    </source>
</evidence>
<keyword evidence="2" id="KW-0472">Membrane</keyword>
<feature type="compositionally biased region" description="Basic and acidic residues" evidence="1">
    <location>
        <begin position="228"/>
        <end position="237"/>
    </location>
</feature>
<dbReference type="EMBL" id="JAGKQM010000011">
    <property type="protein sequence ID" value="KAH0901286.1"/>
    <property type="molecule type" value="Genomic_DNA"/>
</dbReference>
<comment type="caution">
    <text evidence="3">The sequence shown here is derived from an EMBL/GenBank/DDBJ whole genome shotgun (WGS) entry which is preliminary data.</text>
</comment>
<organism evidence="3 4">
    <name type="scientific">Brassica napus</name>
    <name type="common">Rape</name>
    <dbReference type="NCBI Taxonomy" id="3708"/>
    <lineage>
        <taxon>Eukaryota</taxon>
        <taxon>Viridiplantae</taxon>
        <taxon>Streptophyta</taxon>
        <taxon>Embryophyta</taxon>
        <taxon>Tracheophyta</taxon>
        <taxon>Spermatophyta</taxon>
        <taxon>Magnoliopsida</taxon>
        <taxon>eudicotyledons</taxon>
        <taxon>Gunneridae</taxon>
        <taxon>Pentapetalae</taxon>
        <taxon>rosids</taxon>
        <taxon>malvids</taxon>
        <taxon>Brassicales</taxon>
        <taxon>Brassicaceae</taxon>
        <taxon>Brassiceae</taxon>
        <taxon>Brassica</taxon>
    </lineage>
</organism>
<sequence>MASTGLELQDQSPLGVNRSSEAIMNALCSVNEHPIVSAKLVGWAFSSPPRQLSKRTPFKAKCHYYPCVIRIKKQTKFIFHSRLFETCRLRLGNLQTLTGTVVSGSRIIVSGSGIIVSGSGIIFSGSQIIFSGSQIIISGSRIIFFGSLFIFSGSLVILFGSLIIISGSLIIFSGYLIISVTLSTLKIGHKSLCNFFKLGKETSESPAERPSNPNQDGKPDDEDSNLEMTRRKEGIKV</sequence>
<feature type="transmembrane region" description="Helical" evidence="2">
    <location>
        <begin position="170"/>
        <end position="188"/>
    </location>
</feature>
<feature type="region of interest" description="Disordered" evidence="1">
    <location>
        <begin position="202"/>
        <end position="237"/>
    </location>
</feature>
<dbReference type="Proteomes" id="UP000824890">
    <property type="component" value="Unassembled WGS sequence"/>
</dbReference>
<keyword evidence="2" id="KW-1133">Transmembrane helix</keyword>
<reference evidence="3 4" key="1">
    <citation type="submission" date="2021-05" db="EMBL/GenBank/DDBJ databases">
        <title>Genome Assembly of Synthetic Allotetraploid Brassica napus Reveals Homoeologous Exchanges between Subgenomes.</title>
        <authorList>
            <person name="Davis J.T."/>
        </authorList>
    </citation>
    <scope>NUCLEOTIDE SEQUENCE [LARGE SCALE GENOMIC DNA]</scope>
    <source>
        <strain evidence="4">cv. Da-Ae</strain>
        <tissue evidence="3">Seedling</tissue>
    </source>
</reference>
<proteinExistence type="predicted"/>
<keyword evidence="4" id="KW-1185">Reference proteome</keyword>
<protein>
    <recommendedName>
        <fullName evidence="5">AT-hook motif nuclear-localized protein</fullName>
    </recommendedName>
</protein>
<feature type="transmembrane region" description="Helical" evidence="2">
    <location>
        <begin position="142"/>
        <end position="164"/>
    </location>
</feature>
<name>A0ABQ8B919_BRANA</name>
<evidence type="ECO:0008006" key="5">
    <source>
        <dbReference type="Google" id="ProtNLM"/>
    </source>
</evidence>